<keyword evidence="1" id="KW-0472">Membrane</keyword>
<feature type="transmembrane region" description="Helical" evidence="1">
    <location>
        <begin position="21"/>
        <end position="46"/>
    </location>
</feature>
<keyword evidence="1" id="KW-1133">Transmembrane helix</keyword>
<keyword evidence="3" id="KW-1185">Reference proteome</keyword>
<comment type="caution">
    <text evidence="2">The sequence shown here is derived from an EMBL/GenBank/DDBJ whole genome shotgun (WGS) entry which is preliminary data.</text>
</comment>
<sequence length="81" mass="9770">MKEFNINSDTLLMQLKKLQRLAKVLCKEFLFFTLIYILSLILSSIFGLHKAYFYFSIFIFYYLCTEKNLLSKLKKLRKNNN</sequence>
<dbReference type="AlphaFoldDB" id="A0A9X4SI89"/>
<reference evidence="2" key="1">
    <citation type="submission" date="2016-03" db="EMBL/GenBank/DDBJ databases">
        <title>Co-evolution between Pasteurellaceae and their hosts.</title>
        <authorList>
            <person name="Hansen M.J."/>
            <person name="Bojesen A.M."/>
            <person name="Planet P."/>
        </authorList>
    </citation>
    <scope>NUCLEOTIDE SEQUENCE</scope>
    <source>
        <strain evidence="2">146/S8/89</strain>
    </source>
</reference>
<accession>A0A9X4SI89</accession>
<evidence type="ECO:0000313" key="3">
    <source>
        <dbReference type="Proteomes" id="UP001155500"/>
    </source>
</evidence>
<name>A0A9X4SI89_9PAST</name>
<gene>
    <name evidence="2" type="ORF">A6A20_07200</name>
</gene>
<proteinExistence type="predicted"/>
<dbReference type="EMBL" id="LWID01000001">
    <property type="protein sequence ID" value="MDG6895407.1"/>
    <property type="molecule type" value="Genomic_DNA"/>
</dbReference>
<keyword evidence="1" id="KW-0812">Transmembrane</keyword>
<evidence type="ECO:0000256" key="1">
    <source>
        <dbReference type="SAM" id="Phobius"/>
    </source>
</evidence>
<protein>
    <submittedName>
        <fullName evidence="2">Uncharacterized protein</fullName>
    </submittedName>
</protein>
<organism evidence="2 3">
    <name type="scientific">Volucribacter amazonae</name>
    <dbReference type="NCBI Taxonomy" id="256731"/>
    <lineage>
        <taxon>Bacteria</taxon>
        <taxon>Pseudomonadati</taxon>
        <taxon>Pseudomonadota</taxon>
        <taxon>Gammaproteobacteria</taxon>
        <taxon>Pasteurellales</taxon>
        <taxon>Pasteurellaceae</taxon>
        <taxon>Volucribacter</taxon>
    </lineage>
</organism>
<feature type="transmembrane region" description="Helical" evidence="1">
    <location>
        <begin position="52"/>
        <end position="70"/>
    </location>
</feature>
<dbReference type="Proteomes" id="UP001155500">
    <property type="component" value="Unassembled WGS sequence"/>
</dbReference>
<evidence type="ECO:0000313" key="2">
    <source>
        <dbReference type="EMBL" id="MDG6895407.1"/>
    </source>
</evidence>